<accession>A0AAD7EWQ9</accession>
<reference evidence="2" key="1">
    <citation type="submission" date="2023-03" db="EMBL/GenBank/DDBJ databases">
        <title>Massive genome expansion in bonnet fungi (Mycena s.s.) driven by repeated elements and novel gene families across ecological guilds.</title>
        <authorList>
            <consortium name="Lawrence Berkeley National Laboratory"/>
            <person name="Harder C.B."/>
            <person name="Miyauchi S."/>
            <person name="Viragh M."/>
            <person name="Kuo A."/>
            <person name="Thoen E."/>
            <person name="Andreopoulos B."/>
            <person name="Lu D."/>
            <person name="Skrede I."/>
            <person name="Drula E."/>
            <person name="Henrissat B."/>
            <person name="Morin E."/>
            <person name="Kohler A."/>
            <person name="Barry K."/>
            <person name="LaButti K."/>
            <person name="Morin E."/>
            <person name="Salamov A."/>
            <person name="Lipzen A."/>
            <person name="Mereny Z."/>
            <person name="Hegedus B."/>
            <person name="Baldrian P."/>
            <person name="Stursova M."/>
            <person name="Weitz H."/>
            <person name="Taylor A."/>
            <person name="Grigoriev I.V."/>
            <person name="Nagy L.G."/>
            <person name="Martin F."/>
            <person name="Kauserud H."/>
        </authorList>
    </citation>
    <scope>NUCLEOTIDE SEQUENCE</scope>
    <source>
        <strain evidence="2">CBHHK002</strain>
    </source>
</reference>
<proteinExistence type="predicted"/>
<evidence type="ECO:0000313" key="3">
    <source>
        <dbReference type="Proteomes" id="UP001218218"/>
    </source>
</evidence>
<sequence length="101" mass="10848">MIWVLPAVYFSLLTGFFRVDSVLQVDYIFVRSSQFPIPPSNLTKSRRLQSRLVHSLSLPTLAAALPPVPTAGATPTPPFYGANACSWAEAAGTQRGASRAA</sequence>
<evidence type="ECO:0000313" key="2">
    <source>
        <dbReference type="EMBL" id="KAJ7356445.1"/>
    </source>
</evidence>
<evidence type="ECO:0008006" key="4">
    <source>
        <dbReference type="Google" id="ProtNLM"/>
    </source>
</evidence>
<dbReference type="Proteomes" id="UP001218218">
    <property type="component" value="Unassembled WGS sequence"/>
</dbReference>
<feature type="signal peptide" evidence="1">
    <location>
        <begin position="1"/>
        <end position="21"/>
    </location>
</feature>
<name>A0AAD7EWQ9_9AGAR</name>
<keyword evidence="1" id="KW-0732">Signal</keyword>
<keyword evidence="3" id="KW-1185">Reference proteome</keyword>
<feature type="chain" id="PRO_5042135317" description="Secreted protein" evidence="1">
    <location>
        <begin position="22"/>
        <end position="101"/>
    </location>
</feature>
<gene>
    <name evidence="2" type="ORF">DFH08DRAFT_459089</name>
</gene>
<evidence type="ECO:0000256" key="1">
    <source>
        <dbReference type="SAM" id="SignalP"/>
    </source>
</evidence>
<dbReference type="AlphaFoldDB" id="A0AAD7EWQ9"/>
<comment type="caution">
    <text evidence="2">The sequence shown here is derived from an EMBL/GenBank/DDBJ whole genome shotgun (WGS) entry which is preliminary data.</text>
</comment>
<protein>
    <recommendedName>
        <fullName evidence="4">Secreted protein</fullName>
    </recommendedName>
</protein>
<dbReference type="EMBL" id="JARIHO010000008">
    <property type="protein sequence ID" value="KAJ7356445.1"/>
    <property type="molecule type" value="Genomic_DNA"/>
</dbReference>
<organism evidence="2 3">
    <name type="scientific">Mycena albidolilacea</name>
    <dbReference type="NCBI Taxonomy" id="1033008"/>
    <lineage>
        <taxon>Eukaryota</taxon>
        <taxon>Fungi</taxon>
        <taxon>Dikarya</taxon>
        <taxon>Basidiomycota</taxon>
        <taxon>Agaricomycotina</taxon>
        <taxon>Agaricomycetes</taxon>
        <taxon>Agaricomycetidae</taxon>
        <taxon>Agaricales</taxon>
        <taxon>Marasmiineae</taxon>
        <taxon>Mycenaceae</taxon>
        <taxon>Mycena</taxon>
    </lineage>
</organism>